<dbReference type="InterPro" id="IPR039426">
    <property type="entry name" value="TonB-dep_rcpt-like"/>
</dbReference>
<dbReference type="OrthoDB" id="97893at2"/>
<gene>
    <name evidence="11" type="ORF">SAMN05421819_1176</name>
</gene>
<feature type="domain" description="TonB-dependent transporter Oar-like beta-barrel" evidence="10">
    <location>
        <begin position="253"/>
        <end position="1115"/>
    </location>
</feature>
<dbReference type="Gene3D" id="2.60.40.1120">
    <property type="entry name" value="Carboxypeptidase-like, regulatory domain"/>
    <property type="match status" value="1"/>
</dbReference>
<dbReference type="InterPro" id="IPR037066">
    <property type="entry name" value="Plug_dom_sf"/>
</dbReference>
<dbReference type="PROSITE" id="PS52016">
    <property type="entry name" value="TONB_DEPENDENT_REC_3"/>
    <property type="match status" value="1"/>
</dbReference>
<feature type="region of interest" description="Disordered" evidence="8">
    <location>
        <begin position="978"/>
        <end position="1005"/>
    </location>
</feature>
<dbReference type="InterPro" id="IPR012910">
    <property type="entry name" value="Plug_dom"/>
</dbReference>
<protein>
    <submittedName>
        <fullName evidence="11">TonB-dependent Receptor Plug Domain</fullName>
    </submittedName>
</protein>
<comment type="similarity">
    <text evidence="7">Belongs to the TonB-dependent receptor family.</text>
</comment>
<dbReference type="SUPFAM" id="SSF56935">
    <property type="entry name" value="Porins"/>
    <property type="match status" value="1"/>
</dbReference>
<dbReference type="InterPro" id="IPR057601">
    <property type="entry name" value="Oar-like_b-barrel"/>
</dbReference>
<comment type="subcellular location">
    <subcellularLocation>
        <location evidence="1 7">Cell outer membrane</location>
        <topology evidence="1 7">Multi-pass membrane protein</topology>
    </subcellularLocation>
</comment>
<dbReference type="GO" id="GO:0009279">
    <property type="term" value="C:cell outer membrane"/>
    <property type="evidence" value="ECO:0007669"/>
    <property type="project" value="UniProtKB-SubCell"/>
</dbReference>
<evidence type="ECO:0000313" key="12">
    <source>
        <dbReference type="Proteomes" id="UP000236728"/>
    </source>
</evidence>
<dbReference type="Proteomes" id="UP000236728">
    <property type="component" value="Unassembled WGS sequence"/>
</dbReference>
<proteinExistence type="inferred from homology"/>
<dbReference type="Pfam" id="PF07715">
    <property type="entry name" value="Plug"/>
    <property type="match status" value="1"/>
</dbReference>
<evidence type="ECO:0000256" key="1">
    <source>
        <dbReference type="ARBA" id="ARBA00004571"/>
    </source>
</evidence>
<keyword evidence="3 7" id="KW-1134">Transmembrane beta strand</keyword>
<evidence type="ECO:0000256" key="5">
    <source>
        <dbReference type="ARBA" id="ARBA00023136"/>
    </source>
</evidence>
<dbReference type="InterPro" id="IPR036942">
    <property type="entry name" value="Beta-barrel_TonB_sf"/>
</dbReference>
<keyword evidence="12" id="KW-1185">Reference proteome</keyword>
<evidence type="ECO:0000313" key="11">
    <source>
        <dbReference type="EMBL" id="SEF78078.1"/>
    </source>
</evidence>
<accession>A0A1H5UUG2</accession>
<evidence type="ECO:0000256" key="6">
    <source>
        <dbReference type="ARBA" id="ARBA00023237"/>
    </source>
</evidence>
<reference evidence="11 12" key="1">
    <citation type="submission" date="2016-10" db="EMBL/GenBank/DDBJ databases">
        <authorList>
            <person name="de Groot N.N."/>
        </authorList>
    </citation>
    <scope>NUCLEOTIDE SEQUENCE [LARGE SCALE GENOMIC DNA]</scope>
    <source>
        <strain evidence="11 12">DSM 22489</strain>
    </source>
</reference>
<dbReference type="PANTHER" id="PTHR30069">
    <property type="entry name" value="TONB-DEPENDENT OUTER MEMBRANE RECEPTOR"/>
    <property type="match status" value="1"/>
</dbReference>
<dbReference type="Pfam" id="PF25183">
    <property type="entry name" value="OMP_b-brl_4"/>
    <property type="match status" value="1"/>
</dbReference>
<evidence type="ECO:0000256" key="3">
    <source>
        <dbReference type="ARBA" id="ARBA00022452"/>
    </source>
</evidence>
<dbReference type="AlphaFoldDB" id="A0A1H5UUG2"/>
<keyword evidence="5 7" id="KW-0472">Membrane</keyword>
<keyword evidence="4 7" id="KW-0812">Transmembrane</keyword>
<evidence type="ECO:0000259" key="9">
    <source>
        <dbReference type="Pfam" id="PF07715"/>
    </source>
</evidence>
<evidence type="ECO:0000256" key="2">
    <source>
        <dbReference type="ARBA" id="ARBA00022448"/>
    </source>
</evidence>
<dbReference type="SUPFAM" id="SSF49464">
    <property type="entry name" value="Carboxypeptidase regulatory domain-like"/>
    <property type="match status" value="1"/>
</dbReference>
<evidence type="ECO:0000256" key="8">
    <source>
        <dbReference type="SAM" id="MobiDB-lite"/>
    </source>
</evidence>
<organism evidence="11 12">
    <name type="scientific">Bryocella elongata</name>
    <dbReference type="NCBI Taxonomy" id="863522"/>
    <lineage>
        <taxon>Bacteria</taxon>
        <taxon>Pseudomonadati</taxon>
        <taxon>Acidobacteriota</taxon>
        <taxon>Terriglobia</taxon>
        <taxon>Terriglobales</taxon>
        <taxon>Acidobacteriaceae</taxon>
        <taxon>Bryocella</taxon>
    </lineage>
</organism>
<evidence type="ECO:0000256" key="4">
    <source>
        <dbReference type="ARBA" id="ARBA00022692"/>
    </source>
</evidence>
<feature type="domain" description="TonB-dependent receptor plug" evidence="9">
    <location>
        <begin position="146"/>
        <end position="249"/>
    </location>
</feature>
<dbReference type="EMBL" id="FNVA01000001">
    <property type="protein sequence ID" value="SEF78078.1"/>
    <property type="molecule type" value="Genomic_DNA"/>
</dbReference>
<evidence type="ECO:0000259" key="10">
    <source>
        <dbReference type="Pfam" id="PF25183"/>
    </source>
</evidence>
<sequence>MNDLVFAHRWARLIFTVFGALLCLSSGTRMGAQLTTATVTGSVTDPSGAAIPGAEVLISNVDTHYTAKAATDATGAYRADLVPIGRYTVTVEAPGFQRYAQQNVTLEVNAQVRIDARLTLGAVSQEVTITEQPPAINLENATVGRTISTSEVEDMPILDRNIYNLLTLVPGVQSQSNGNTLGYPQEVVQINGSTTENNTGAVSYYLDGGLNMTAVRMTGNQMPSPEALAEVNVQTNNYSALYGRMSSGVVSAVTKSGTNVFHGSVYEFHRETNFNSNSWVNPTVAHGAIVRSPVHRHVFGGVLGGPIKRDRAFFFFDYGGYRDIAPKNFSGGANLPTAAETTGDFSALLPKTSGTITSCNQTLSAADKAAGDFIVCNPTTRKPYANNIITDPLDSAALAVLKSLPAANATNSAGPTYVGNIGLPSSYNEYMGKVEDQLTAKQRIVGSYFYLKGENTVFPGSGSMPWGVQLQDYRLHVANVSDTITLSPNKVNQVWATYTRSFGGRVNSPGKSLADFGSTFAGQGQLSLPQISVTNYFSLTNAISGPTAGTNFYSVRDLFIWTLGHHTLQLGGEGSLNKDILLTELNNYGVWGFQSSTSARTGNALSDYMLGLANSQTQDAPVTAIDDSFFYSLFAQDDWRATPRLTLNLGFRWDLQTPPTDPQNKESTFVLGQQSTVNPLMPTGELVPGDKGITRGIVALPALHFSPRVGLAWDPFGNGRTSVRAGGGIFWGGMSGNEWNSTSNYYPFTLRYTFPVPGTLANPYKNSPSPFPFNYVPGAVAAAPAGAAIFGMAPMLRWPHTYQMNLSVQQSITRTFVVGVAYVGALSRHLIYTADLNYPVFNTTTPTANTTTNVLQRRPIDTGVLGAINQAQSSANSNYNALQVTFQKQMRHGISFNGFYTFSKNIESYGLDTAGENDMNNLQFDKGPTDNDVRNLFKLSAVWQLDYVHHNRFMEAALNHWKLSPIVTVRSGTPFSVTTGTDNNADGFSGDRANQTGNPYNSSINHKSRTAEVRNYFDRTMFCSFTLATPSACPGIGPLGSDGSSQRDGYYGPGSRNLDLAILRDFPIRDHIVFQLRGESTNVLNLVNPSNPNSSIALALTSNQITGAGGMRLIQIGGRLTF</sequence>
<keyword evidence="11" id="KW-0675">Receptor</keyword>
<keyword evidence="6 7" id="KW-0998">Cell outer membrane</keyword>
<name>A0A1H5UUG2_9BACT</name>
<evidence type="ECO:0000256" key="7">
    <source>
        <dbReference type="PROSITE-ProRule" id="PRU01360"/>
    </source>
</evidence>
<dbReference type="Gene3D" id="2.40.170.20">
    <property type="entry name" value="TonB-dependent receptor, beta-barrel domain"/>
    <property type="match status" value="1"/>
</dbReference>
<keyword evidence="2 7" id="KW-0813">Transport</keyword>
<dbReference type="InterPro" id="IPR008969">
    <property type="entry name" value="CarboxyPept-like_regulatory"/>
</dbReference>
<dbReference type="RefSeq" id="WP_103931982.1">
    <property type="nucleotide sequence ID" value="NZ_FNVA01000001.1"/>
</dbReference>
<dbReference type="GO" id="GO:0015344">
    <property type="term" value="F:siderophore uptake transmembrane transporter activity"/>
    <property type="evidence" value="ECO:0007669"/>
    <property type="project" value="TreeGrafter"/>
</dbReference>
<dbReference type="Gene3D" id="2.170.130.10">
    <property type="entry name" value="TonB-dependent receptor, plug domain"/>
    <property type="match status" value="1"/>
</dbReference>
<dbReference type="PANTHER" id="PTHR30069:SF46">
    <property type="entry name" value="OAR PROTEIN"/>
    <property type="match status" value="1"/>
</dbReference>
<dbReference type="GO" id="GO:0044718">
    <property type="term" value="P:siderophore transmembrane transport"/>
    <property type="evidence" value="ECO:0007669"/>
    <property type="project" value="TreeGrafter"/>
</dbReference>
<dbReference type="Pfam" id="PF13620">
    <property type="entry name" value="CarboxypepD_reg"/>
    <property type="match status" value="1"/>
</dbReference>